<organism evidence="3 4">
    <name type="scientific">Telluria antibiotica</name>
    <dbReference type="NCBI Taxonomy" id="2717319"/>
    <lineage>
        <taxon>Bacteria</taxon>
        <taxon>Pseudomonadati</taxon>
        <taxon>Pseudomonadota</taxon>
        <taxon>Betaproteobacteria</taxon>
        <taxon>Burkholderiales</taxon>
        <taxon>Oxalobacteraceae</taxon>
        <taxon>Telluria group</taxon>
        <taxon>Telluria</taxon>
    </lineage>
</organism>
<protein>
    <recommendedName>
        <fullName evidence="5">Lysozyme inhibitor LprI N-terminal domain-containing protein</fullName>
    </recommendedName>
</protein>
<feature type="compositionally biased region" description="Low complexity" evidence="1">
    <location>
        <begin position="102"/>
        <end position="116"/>
    </location>
</feature>
<evidence type="ECO:0000313" key="4">
    <source>
        <dbReference type="Proteomes" id="UP000716322"/>
    </source>
</evidence>
<name>A0ABX0PJ79_9BURK</name>
<feature type="transmembrane region" description="Helical" evidence="2">
    <location>
        <begin position="157"/>
        <end position="174"/>
    </location>
</feature>
<keyword evidence="4" id="KW-1185">Reference proteome</keyword>
<evidence type="ECO:0000256" key="2">
    <source>
        <dbReference type="SAM" id="Phobius"/>
    </source>
</evidence>
<reference evidence="3 4" key="1">
    <citation type="submission" date="2020-03" db="EMBL/GenBank/DDBJ databases">
        <title>Genome sequence of strain Massilia sp. TW-1.</title>
        <authorList>
            <person name="Chaudhary D.K."/>
        </authorList>
    </citation>
    <scope>NUCLEOTIDE SEQUENCE [LARGE SCALE GENOMIC DNA]</scope>
    <source>
        <strain evidence="3 4">TW-1</strain>
    </source>
</reference>
<accession>A0ABX0PJ79</accession>
<feature type="region of interest" description="Disordered" evidence="1">
    <location>
        <begin position="60"/>
        <end position="89"/>
    </location>
</feature>
<feature type="compositionally biased region" description="Low complexity" evidence="1">
    <location>
        <begin position="75"/>
        <end position="89"/>
    </location>
</feature>
<proteinExistence type="predicted"/>
<sequence>MQDEAIYRCINAACARGMPRRVNYCPYCGTVQADGAPPPSREDGRRAAVVAGAEAAAALSGWSDAPGTGEDDAQTPAVAAGAPATASGTSASATSASAAASAKSAGPATPTPSATTFGHSGRPVDPAGSEPARGRGIPWPPSPAPAARPAGRQPIRLRWWIIALAVLWGVWLLAKPSAHKIDQRIDAAIGQAQSCQGKQAQDELIALRKSRATPEQLERLQRALNDASSACTRKRQRASAWSEARGAVESALAAGNAERARARLQAFTKRWGEDDDTRALKARVDAARGDHPLAAPSPGGDAPSARNLVREARADMARGDYGAARDKMDLCLTMVDPADRDCAALKRDAERAAGGQ</sequence>
<dbReference type="Proteomes" id="UP000716322">
    <property type="component" value="Unassembled WGS sequence"/>
</dbReference>
<evidence type="ECO:0000313" key="3">
    <source>
        <dbReference type="EMBL" id="NIA57500.1"/>
    </source>
</evidence>
<keyword evidence="2" id="KW-0472">Membrane</keyword>
<keyword evidence="2" id="KW-1133">Transmembrane helix</keyword>
<keyword evidence="2" id="KW-0812">Transmembrane</keyword>
<evidence type="ECO:0008006" key="5">
    <source>
        <dbReference type="Google" id="ProtNLM"/>
    </source>
</evidence>
<dbReference type="RefSeq" id="WP_166864235.1">
    <property type="nucleotide sequence ID" value="NZ_JAAQOM010000023.1"/>
</dbReference>
<comment type="caution">
    <text evidence="3">The sequence shown here is derived from an EMBL/GenBank/DDBJ whole genome shotgun (WGS) entry which is preliminary data.</text>
</comment>
<gene>
    <name evidence="3" type="ORF">HAV22_28130</name>
</gene>
<feature type="region of interest" description="Disordered" evidence="1">
    <location>
        <begin position="102"/>
        <end position="150"/>
    </location>
</feature>
<dbReference type="EMBL" id="JAAQOM010000023">
    <property type="protein sequence ID" value="NIA57500.1"/>
    <property type="molecule type" value="Genomic_DNA"/>
</dbReference>
<evidence type="ECO:0000256" key="1">
    <source>
        <dbReference type="SAM" id="MobiDB-lite"/>
    </source>
</evidence>